<dbReference type="PANTHER" id="PTHR46520:SF1">
    <property type="entry name" value="SERINE BETA-LACTAMASE-LIKE PROTEIN LACTB, MITOCHONDRIAL"/>
    <property type="match status" value="1"/>
</dbReference>
<evidence type="ECO:0000259" key="1">
    <source>
        <dbReference type="Pfam" id="PF00144"/>
    </source>
</evidence>
<proteinExistence type="predicted"/>
<comment type="caution">
    <text evidence="2">The sequence shown here is derived from an EMBL/GenBank/DDBJ whole genome shotgun (WGS) entry which is preliminary data.</text>
</comment>
<dbReference type="SUPFAM" id="SSF56601">
    <property type="entry name" value="beta-lactamase/transpeptidase-like"/>
    <property type="match status" value="1"/>
</dbReference>
<protein>
    <submittedName>
        <fullName evidence="2">Serine beta-lactamase-like protein LACTB</fullName>
    </submittedName>
</protein>
<sequence length="391" mass="44016">MNRKYSLLVFGFLAFIQSLFGQKEYDVFLEKPKVTSFKEAKVEAEKIIISMLDSQVIPGMSLTISKAGTTIWQQGYGLSDIETKEPIDAKHTLFRIASVSKSLSAVGLGKMMEMNLVNINESIHEYVPYFPRKNYDFTLKQLGGHLAGIRNYKGSEFMNNKPLSIREGVALFEDDSLLFQPGTKFSYNSYNWNLLSLAMQEASGISHEEFMKLNVLEPLGMYNTYPDKADSTLHTAVFYTRTGKKGFRIARPVHNYYKLAGGGYLSTSDDIAKLGNALLAGNFLSKEIQEDLLTSQQINGEDTGYGIGFQSSEDWNLRPYYGHVGNGIGGYAYFFVYPEEELVFALLLNVTNPNVDIQLNRIIDYVIEGAKFLPGTKNSEKENTLNNVRRK</sequence>
<keyword evidence="3" id="KW-1185">Reference proteome</keyword>
<organism evidence="2 3">
    <name type="scientific">Imtechella halotolerans K1</name>
    <dbReference type="NCBI Taxonomy" id="946077"/>
    <lineage>
        <taxon>Bacteria</taxon>
        <taxon>Pseudomonadati</taxon>
        <taxon>Bacteroidota</taxon>
        <taxon>Flavobacteriia</taxon>
        <taxon>Flavobacteriales</taxon>
        <taxon>Flavobacteriaceae</taxon>
        <taxon>Imtechella</taxon>
    </lineage>
</organism>
<evidence type="ECO:0000313" key="2">
    <source>
        <dbReference type="EMBL" id="EID76902.1"/>
    </source>
</evidence>
<dbReference type="Pfam" id="PF00144">
    <property type="entry name" value="Beta-lactamase"/>
    <property type="match status" value="1"/>
</dbReference>
<feature type="domain" description="Beta-lactamase-related" evidence="1">
    <location>
        <begin position="46"/>
        <end position="357"/>
    </location>
</feature>
<dbReference type="RefSeq" id="WP_008237146.1">
    <property type="nucleotide sequence ID" value="NZ_AJJU01000002.1"/>
</dbReference>
<dbReference type="GO" id="GO:0019216">
    <property type="term" value="P:regulation of lipid metabolic process"/>
    <property type="evidence" value="ECO:0007669"/>
    <property type="project" value="TreeGrafter"/>
</dbReference>
<dbReference type="GO" id="GO:0006508">
    <property type="term" value="P:proteolysis"/>
    <property type="evidence" value="ECO:0007669"/>
    <property type="project" value="TreeGrafter"/>
</dbReference>
<dbReference type="GO" id="GO:0008233">
    <property type="term" value="F:peptidase activity"/>
    <property type="evidence" value="ECO:0007669"/>
    <property type="project" value="TreeGrafter"/>
</dbReference>
<dbReference type="AlphaFoldDB" id="I0WKI6"/>
<dbReference type="PATRIC" id="fig|946077.3.peg.554"/>
<dbReference type="PANTHER" id="PTHR46520">
    <property type="entry name" value="SERINE BETA-LACTAMASE-LIKE PROTEIN LACTB, MITOCHONDRIAL"/>
    <property type="match status" value="1"/>
</dbReference>
<dbReference type="STRING" id="946077.W5A_02725"/>
<dbReference type="Proteomes" id="UP000005938">
    <property type="component" value="Unassembled WGS sequence"/>
</dbReference>
<dbReference type="InterPro" id="IPR001466">
    <property type="entry name" value="Beta-lactam-related"/>
</dbReference>
<dbReference type="InterPro" id="IPR012338">
    <property type="entry name" value="Beta-lactam/transpept-like"/>
</dbReference>
<accession>I0WKI6</accession>
<reference evidence="2 3" key="1">
    <citation type="journal article" date="2012" name="J. Bacteriol.">
        <title>Genome Sequence of the Halotolerant Bacterium Imtechella halotolerans K1T.</title>
        <authorList>
            <person name="Kumar S."/>
            <person name="Vikram S."/>
            <person name="Subramanian S."/>
            <person name="Raghava G.P."/>
            <person name="Pinnaka A.K."/>
        </authorList>
    </citation>
    <scope>NUCLEOTIDE SEQUENCE [LARGE SCALE GENOMIC DNA]</scope>
    <source>
        <strain evidence="2 3">K1</strain>
    </source>
</reference>
<name>I0WKI6_9FLAO</name>
<dbReference type="EMBL" id="AJJU01000002">
    <property type="protein sequence ID" value="EID76902.1"/>
    <property type="molecule type" value="Genomic_DNA"/>
</dbReference>
<gene>
    <name evidence="2" type="ORF">W5A_02725</name>
</gene>
<dbReference type="Gene3D" id="3.40.710.10">
    <property type="entry name" value="DD-peptidase/beta-lactamase superfamily"/>
    <property type="match status" value="1"/>
</dbReference>
<dbReference type="InterPro" id="IPR052794">
    <property type="entry name" value="Mito_Ser_Protease_LACTB"/>
</dbReference>
<dbReference type="eggNOG" id="COG1680">
    <property type="taxonomic scope" value="Bacteria"/>
</dbReference>
<dbReference type="OrthoDB" id="9793489at2"/>
<evidence type="ECO:0000313" key="3">
    <source>
        <dbReference type="Proteomes" id="UP000005938"/>
    </source>
</evidence>